<dbReference type="RefSeq" id="WP_029631914.1">
    <property type="nucleotide sequence ID" value="NZ_JACJTA010000002.1"/>
</dbReference>
<reference evidence="1 2" key="1">
    <citation type="journal article" date="2020" name="ISME J.">
        <title>Comparative genomics reveals insights into cyanobacterial evolution and habitat adaptation.</title>
        <authorList>
            <person name="Chen M.Y."/>
            <person name="Teng W.K."/>
            <person name="Zhao L."/>
            <person name="Hu C.X."/>
            <person name="Zhou Y.K."/>
            <person name="Han B.P."/>
            <person name="Song L.R."/>
            <person name="Shu W.S."/>
        </authorList>
    </citation>
    <scope>NUCLEOTIDE SEQUENCE [LARGE SCALE GENOMIC DNA]</scope>
    <source>
        <strain evidence="1 2">FACHB-248</strain>
    </source>
</reference>
<gene>
    <name evidence="1" type="ORF">H6G81_01840</name>
</gene>
<evidence type="ECO:0000313" key="2">
    <source>
        <dbReference type="Proteomes" id="UP000660380"/>
    </source>
</evidence>
<dbReference type="EMBL" id="JACJTA010000002">
    <property type="protein sequence ID" value="MBD2603298.1"/>
    <property type="molecule type" value="Genomic_DNA"/>
</dbReference>
<organism evidence="1 2">
    <name type="scientific">Scytonema hofmannii FACHB-248</name>
    <dbReference type="NCBI Taxonomy" id="1842502"/>
    <lineage>
        <taxon>Bacteria</taxon>
        <taxon>Bacillati</taxon>
        <taxon>Cyanobacteriota</taxon>
        <taxon>Cyanophyceae</taxon>
        <taxon>Nostocales</taxon>
        <taxon>Scytonemataceae</taxon>
        <taxon>Scytonema</taxon>
    </lineage>
</organism>
<comment type="caution">
    <text evidence="1">The sequence shown here is derived from an EMBL/GenBank/DDBJ whole genome shotgun (WGS) entry which is preliminary data.</text>
</comment>
<accession>A0ABR8GKP0</accession>
<keyword evidence="2" id="KW-1185">Reference proteome</keyword>
<name>A0ABR8GKP0_9CYAN</name>
<sequence length="69" mass="7848">MTPQEFLEDLALAETDSQRLVVFARYLDTTALDNATTRRWRSLSYSNEIQMSLNNLAFHLEALAEAGVQ</sequence>
<evidence type="ECO:0000313" key="1">
    <source>
        <dbReference type="EMBL" id="MBD2603298.1"/>
    </source>
</evidence>
<proteinExistence type="predicted"/>
<protein>
    <submittedName>
        <fullName evidence="1">Uncharacterized protein</fullName>
    </submittedName>
</protein>
<dbReference type="Proteomes" id="UP000660380">
    <property type="component" value="Unassembled WGS sequence"/>
</dbReference>